<protein>
    <submittedName>
        <fullName evidence="1">Uncharacterized protein</fullName>
    </submittedName>
</protein>
<dbReference type="KEGG" id="wei:EQG49_06975"/>
<dbReference type="EMBL" id="CP037940">
    <property type="protein sequence ID" value="QBO37476.1"/>
    <property type="molecule type" value="Genomic_DNA"/>
</dbReference>
<dbReference type="OrthoDB" id="1672195at2"/>
<name>A0A4P6YXC7_9LACO</name>
<dbReference type="AlphaFoldDB" id="A0A4P6YXC7"/>
<dbReference type="InterPro" id="IPR027417">
    <property type="entry name" value="P-loop_NTPase"/>
</dbReference>
<accession>A0A4P6YXC7</accession>
<proteinExistence type="predicted"/>
<gene>
    <name evidence="1" type="ORF">EQG49_06975</name>
</gene>
<sequence length="72" mass="8239">MEIARALVFDKSIILADEITAGLDEYSAQQVRTALYSLLTTIIEKAHHIEHVNLQELEVYKFTDEGVLLRDH</sequence>
<organism evidence="1 2">
    <name type="scientific">Periweissella cryptocerci</name>
    <dbReference type="NCBI Taxonomy" id="2506420"/>
    <lineage>
        <taxon>Bacteria</taxon>
        <taxon>Bacillati</taxon>
        <taxon>Bacillota</taxon>
        <taxon>Bacilli</taxon>
        <taxon>Lactobacillales</taxon>
        <taxon>Lactobacillaceae</taxon>
        <taxon>Periweissella</taxon>
    </lineage>
</organism>
<evidence type="ECO:0000313" key="1">
    <source>
        <dbReference type="EMBL" id="QBO37476.1"/>
    </source>
</evidence>
<keyword evidence="2" id="KW-1185">Reference proteome</keyword>
<reference evidence="2" key="1">
    <citation type="submission" date="2019-03" db="EMBL/GenBank/DDBJ databases">
        <title>Weissella sp. 26KH-42 Genome sequencing.</title>
        <authorList>
            <person name="Heo J."/>
            <person name="Kim S.-J."/>
            <person name="Kim J.-S."/>
            <person name="Hong S.-B."/>
            <person name="Kwon S.-W."/>
        </authorList>
    </citation>
    <scope>NUCLEOTIDE SEQUENCE [LARGE SCALE GENOMIC DNA]</scope>
    <source>
        <strain evidence="2">26KH-42</strain>
    </source>
</reference>
<evidence type="ECO:0000313" key="2">
    <source>
        <dbReference type="Proteomes" id="UP000292886"/>
    </source>
</evidence>
<dbReference type="Proteomes" id="UP000292886">
    <property type="component" value="Chromosome"/>
</dbReference>
<dbReference type="SUPFAM" id="SSF52540">
    <property type="entry name" value="P-loop containing nucleoside triphosphate hydrolases"/>
    <property type="match status" value="1"/>
</dbReference>
<dbReference type="Gene3D" id="3.40.50.300">
    <property type="entry name" value="P-loop containing nucleotide triphosphate hydrolases"/>
    <property type="match status" value="1"/>
</dbReference>
<dbReference type="CDD" id="cd00267">
    <property type="entry name" value="ABC_ATPase"/>
    <property type="match status" value="1"/>
</dbReference>